<dbReference type="SMART" id="SM00833">
    <property type="entry name" value="CobW_C"/>
    <property type="match status" value="1"/>
</dbReference>
<evidence type="ECO:0000313" key="11">
    <source>
        <dbReference type="Proteomes" id="UP000485058"/>
    </source>
</evidence>
<feature type="domain" description="CobW C-terminal" evidence="9">
    <location>
        <begin position="340"/>
        <end position="437"/>
    </location>
</feature>
<feature type="compositionally biased region" description="Acidic residues" evidence="8">
    <location>
        <begin position="242"/>
        <end position="270"/>
    </location>
</feature>
<feature type="non-terminal residue" evidence="10">
    <location>
        <position position="438"/>
    </location>
</feature>
<name>A0A699YUU5_HAELA</name>
<dbReference type="SUPFAM" id="SSF52540">
    <property type="entry name" value="P-loop containing nucleoside triphosphate hydrolases"/>
    <property type="match status" value="1"/>
</dbReference>
<evidence type="ECO:0000259" key="9">
    <source>
        <dbReference type="SMART" id="SM00833"/>
    </source>
</evidence>
<evidence type="ECO:0000313" key="10">
    <source>
        <dbReference type="EMBL" id="GFH10756.1"/>
    </source>
</evidence>
<evidence type="ECO:0000256" key="6">
    <source>
        <dbReference type="ARBA" id="ARBA00034320"/>
    </source>
</evidence>
<keyword evidence="1" id="KW-0547">Nucleotide-binding</keyword>
<dbReference type="Gene3D" id="3.30.1220.10">
    <property type="entry name" value="CobW-like, C-terminal domain"/>
    <property type="match status" value="1"/>
</dbReference>
<dbReference type="CDD" id="cd03112">
    <property type="entry name" value="CobW-like"/>
    <property type="match status" value="1"/>
</dbReference>
<dbReference type="GO" id="GO:0005525">
    <property type="term" value="F:GTP binding"/>
    <property type="evidence" value="ECO:0007669"/>
    <property type="project" value="UniProtKB-KW"/>
</dbReference>
<evidence type="ECO:0000256" key="8">
    <source>
        <dbReference type="SAM" id="MobiDB-lite"/>
    </source>
</evidence>
<evidence type="ECO:0000256" key="5">
    <source>
        <dbReference type="ARBA" id="ARBA00023186"/>
    </source>
</evidence>
<dbReference type="Gene3D" id="3.40.50.300">
    <property type="entry name" value="P-loop containing nucleotide triphosphate hydrolases"/>
    <property type="match status" value="1"/>
</dbReference>
<organism evidence="10 11">
    <name type="scientific">Haematococcus lacustris</name>
    <name type="common">Green alga</name>
    <name type="synonym">Haematococcus pluvialis</name>
    <dbReference type="NCBI Taxonomy" id="44745"/>
    <lineage>
        <taxon>Eukaryota</taxon>
        <taxon>Viridiplantae</taxon>
        <taxon>Chlorophyta</taxon>
        <taxon>core chlorophytes</taxon>
        <taxon>Chlorophyceae</taxon>
        <taxon>CS clade</taxon>
        <taxon>Chlamydomonadales</taxon>
        <taxon>Haematococcaceae</taxon>
        <taxon>Haematococcus</taxon>
    </lineage>
</organism>
<dbReference type="EMBL" id="BLLF01000344">
    <property type="protein sequence ID" value="GFH10756.1"/>
    <property type="molecule type" value="Genomic_DNA"/>
</dbReference>
<dbReference type="InterPro" id="IPR011629">
    <property type="entry name" value="CobW-like_C"/>
</dbReference>
<evidence type="ECO:0000256" key="4">
    <source>
        <dbReference type="ARBA" id="ARBA00023134"/>
    </source>
</evidence>
<dbReference type="PANTHER" id="PTHR13748">
    <property type="entry name" value="COBW-RELATED"/>
    <property type="match status" value="1"/>
</dbReference>
<dbReference type="InterPro" id="IPR027417">
    <property type="entry name" value="P-loop_NTPase"/>
</dbReference>
<dbReference type="Proteomes" id="UP000485058">
    <property type="component" value="Unassembled WGS sequence"/>
</dbReference>
<reference evidence="10 11" key="1">
    <citation type="submission" date="2020-02" db="EMBL/GenBank/DDBJ databases">
        <title>Draft genome sequence of Haematococcus lacustris strain NIES-144.</title>
        <authorList>
            <person name="Morimoto D."/>
            <person name="Nakagawa S."/>
            <person name="Yoshida T."/>
            <person name="Sawayama S."/>
        </authorList>
    </citation>
    <scope>NUCLEOTIDE SEQUENCE [LARGE SCALE GENOMIC DNA]</scope>
    <source>
        <strain evidence="10 11">NIES-144</strain>
    </source>
</reference>
<proteinExistence type="inferred from homology"/>
<protein>
    <submittedName>
        <fullName evidence="10">CobW C-terminal domain-containing protein</fullName>
    </submittedName>
</protein>
<keyword evidence="4" id="KW-0342">GTP-binding</keyword>
<feature type="region of interest" description="Disordered" evidence="8">
    <location>
        <begin position="242"/>
        <end position="271"/>
    </location>
</feature>
<keyword evidence="2" id="KW-0378">Hydrolase</keyword>
<sequence>MSEDEDSPPEAVPLPLIERTQPRKQPVPVTLITGKSTLVRHVLQSDHGLKIAVIINEYGEGVENAYFSEDLESLRSASGEWVQLDNGCMCCSVKNDFVKALEALLAKEQQPDYILIETTGLANPGPVAAALWTDEEIEAGVQLDSIITVVDVLNINRQLHEPRGDGAVNEAQVQIAYADLILLNKIDLCGEDARARAEADIRAINSSVCIMRTSRCAIDLALLLNRHGYKHGAEVQMPSIAEDEEDDSGAEDDGDEPPEASGDGEEDGIGEDAWSREGAVANGEAPCPAKMTRPSTHVSLGRASVGGQSSHSRAMSLKLEDNLGSSDCDEPGHHHHDPVIQTVCLRSSQPLSLERLKSFLDKVLWDRETHPEDIYRVKGVVQIQGDPRKHMVQAVYELYSIAPSIPWLPEEQPESRVVIIGRNLKKSVLVQWFEGTAA</sequence>
<keyword evidence="3" id="KW-0862">Zinc</keyword>
<dbReference type="InterPro" id="IPR036627">
    <property type="entry name" value="CobW-likC_sf"/>
</dbReference>
<comment type="catalytic activity">
    <reaction evidence="7">
        <text>GTP + H2O = GDP + phosphate + H(+)</text>
        <dbReference type="Rhea" id="RHEA:19669"/>
        <dbReference type="ChEBI" id="CHEBI:15377"/>
        <dbReference type="ChEBI" id="CHEBI:15378"/>
        <dbReference type="ChEBI" id="CHEBI:37565"/>
        <dbReference type="ChEBI" id="CHEBI:43474"/>
        <dbReference type="ChEBI" id="CHEBI:58189"/>
    </reaction>
    <physiologicalReaction direction="left-to-right" evidence="7">
        <dbReference type="Rhea" id="RHEA:19670"/>
    </physiologicalReaction>
</comment>
<feature type="region of interest" description="Disordered" evidence="8">
    <location>
        <begin position="283"/>
        <end position="314"/>
    </location>
</feature>
<dbReference type="Pfam" id="PF07683">
    <property type="entry name" value="CobW_C"/>
    <property type="match status" value="1"/>
</dbReference>
<dbReference type="Pfam" id="PF02492">
    <property type="entry name" value="cobW"/>
    <property type="match status" value="1"/>
</dbReference>
<evidence type="ECO:0000256" key="2">
    <source>
        <dbReference type="ARBA" id="ARBA00022801"/>
    </source>
</evidence>
<keyword evidence="11" id="KW-1185">Reference proteome</keyword>
<comment type="caution">
    <text evidence="10">The sequence shown here is derived from an EMBL/GenBank/DDBJ whole genome shotgun (WGS) entry which is preliminary data.</text>
</comment>
<dbReference type="GO" id="GO:0016787">
    <property type="term" value="F:hydrolase activity"/>
    <property type="evidence" value="ECO:0007669"/>
    <property type="project" value="UniProtKB-KW"/>
</dbReference>
<dbReference type="InterPro" id="IPR003495">
    <property type="entry name" value="CobW/HypB/UreG_nucleotide-bd"/>
</dbReference>
<keyword evidence="5" id="KW-0143">Chaperone</keyword>
<dbReference type="GO" id="GO:0005737">
    <property type="term" value="C:cytoplasm"/>
    <property type="evidence" value="ECO:0007669"/>
    <property type="project" value="TreeGrafter"/>
</dbReference>
<accession>A0A699YUU5</accession>
<evidence type="ECO:0000256" key="1">
    <source>
        <dbReference type="ARBA" id="ARBA00022741"/>
    </source>
</evidence>
<gene>
    <name evidence="10" type="ORF">HaLaN_06127</name>
</gene>
<feature type="non-terminal residue" evidence="10">
    <location>
        <position position="1"/>
    </location>
</feature>
<dbReference type="PANTHER" id="PTHR13748:SF31">
    <property type="entry name" value="ZINC-REGULATED GTPASE METALLOPROTEIN ACTIVATOR 1A-RELATED"/>
    <property type="match status" value="1"/>
</dbReference>
<evidence type="ECO:0000256" key="7">
    <source>
        <dbReference type="ARBA" id="ARBA00049117"/>
    </source>
</evidence>
<dbReference type="SUPFAM" id="SSF90002">
    <property type="entry name" value="Hypothetical protein YjiA, C-terminal domain"/>
    <property type="match status" value="1"/>
</dbReference>
<evidence type="ECO:0000256" key="3">
    <source>
        <dbReference type="ARBA" id="ARBA00022833"/>
    </source>
</evidence>
<comment type="similarity">
    <text evidence="6">Belongs to the SIMIBI class G3E GTPase family. ZNG1 subfamily.</text>
</comment>
<dbReference type="InterPro" id="IPR051316">
    <property type="entry name" value="Zinc-reg_GTPase_activator"/>
</dbReference>
<dbReference type="AlphaFoldDB" id="A0A699YUU5"/>